<keyword evidence="4" id="KW-0539">Nucleus</keyword>
<comment type="similarity">
    <text evidence="5">Belongs to the GRAS family.</text>
</comment>
<keyword evidence="3" id="KW-0804">Transcription</keyword>
<dbReference type="InterPro" id="IPR005202">
    <property type="entry name" value="TF_GRAS"/>
</dbReference>
<evidence type="ECO:0000256" key="6">
    <source>
        <dbReference type="SAM" id="MobiDB-lite"/>
    </source>
</evidence>
<reference evidence="7 8" key="1">
    <citation type="submission" date="2024-04" db="EMBL/GenBank/DDBJ databases">
        <authorList>
            <person name="Fracassetti M."/>
        </authorList>
    </citation>
    <scope>NUCLEOTIDE SEQUENCE [LARGE SCALE GENOMIC DNA]</scope>
</reference>
<evidence type="ECO:0000256" key="3">
    <source>
        <dbReference type="ARBA" id="ARBA00023163"/>
    </source>
</evidence>
<evidence type="ECO:0000256" key="4">
    <source>
        <dbReference type="ARBA" id="ARBA00023242"/>
    </source>
</evidence>
<dbReference type="EMBL" id="OZ034817">
    <property type="protein sequence ID" value="CAL1380861.1"/>
    <property type="molecule type" value="Genomic_DNA"/>
</dbReference>
<dbReference type="PANTHER" id="PTHR31636">
    <property type="entry name" value="OSJNBA0084A10.13 PROTEIN-RELATED"/>
    <property type="match status" value="1"/>
</dbReference>
<evidence type="ECO:0000256" key="1">
    <source>
        <dbReference type="ARBA" id="ARBA00004123"/>
    </source>
</evidence>
<protein>
    <submittedName>
        <fullName evidence="7">Uncharacterized protein</fullName>
    </submittedName>
</protein>
<evidence type="ECO:0000313" key="8">
    <source>
        <dbReference type="Proteomes" id="UP001497516"/>
    </source>
</evidence>
<accession>A0AAV2E4T0</accession>
<dbReference type="Proteomes" id="UP001497516">
    <property type="component" value="Chromosome 4"/>
</dbReference>
<evidence type="ECO:0000256" key="2">
    <source>
        <dbReference type="ARBA" id="ARBA00023015"/>
    </source>
</evidence>
<name>A0AAV2E4T0_9ROSI</name>
<organism evidence="7 8">
    <name type="scientific">Linum trigynum</name>
    <dbReference type="NCBI Taxonomy" id="586398"/>
    <lineage>
        <taxon>Eukaryota</taxon>
        <taxon>Viridiplantae</taxon>
        <taxon>Streptophyta</taxon>
        <taxon>Embryophyta</taxon>
        <taxon>Tracheophyta</taxon>
        <taxon>Spermatophyta</taxon>
        <taxon>Magnoliopsida</taxon>
        <taxon>eudicotyledons</taxon>
        <taxon>Gunneridae</taxon>
        <taxon>Pentapetalae</taxon>
        <taxon>rosids</taxon>
        <taxon>fabids</taxon>
        <taxon>Malpighiales</taxon>
        <taxon>Linaceae</taxon>
        <taxon>Linum</taxon>
    </lineage>
</organism>
<dbReference type="Pfam" id="PF03514">
    <property type="entry name" value="GRAS"/>
    <property type="match status" value="1"/>
</dbReference>
<dbReference type="AlphaFoldDB" id="A0AAV2E4T0"/>
<evidence type="ECO:0000313" key="7">
    <source>
        <dbReference type="EMBL" id="CAL1380861.1"/>
    </source>
</evidence>
<keyword evidence="8" id="KW-1185">Reference proteome</keyword>
<proteinExistence type="inferred from homology"/>
<dbReference type="PROSITE" id="PS50985">
    <property type="entry name" value="GRAS"/>
    <property type="match status" value="1"/>
</dbReference>
<sequence length="519" mass="58176">MDTLFRLVSLQQYHHHHQEEEEEHQLQEFQQSDHSFNSASLTTSTSSHSHSNSAPPPQQQYHHHPNSFYQTHQSDVAQECFNIFMDEDDFSSSSSKHTPNPNPTNYYPTPTPDFYPPPPPPPAQHLAPQQEFDFTKPWASDVLLEAARAAAQHDTTRLQHLMWILNELASPYGDADQKLASYFLQALFARMTESGPRSLRSLSAASDRSCSFDSTRKLLLRFQDASPWTTFGHVAANGAILEALDGNPRIHIVDLSSTFCTQWPTLLESLATRSDDAPHLRLTTVLGGASSSSSSSRVMKEIGGRMEKFARLMGVPFKFNVVHHSGDMSALDFDGLGVEDGEALAINCVGSLHSVSPAASRREYVVSRFRQLRPRVVTVVEEEADLDAGDFVRGFEECLRWFRVYFECLEESFPKTSNERLMLERGAGRAILDLVACPAAESTERRETAERWSGRLRGSGFCPVGFSEEVSDDVKALLRRYKEGWSMRQNGGGGEGAGMFLCWKEQPVVWASAWRPIDD</sequence>
<comment type="caution">
    <text evidence="5">Lacks conserved residue(s) required for the propagation of feature annotation.</text>
</comment>
<gene>
    <name evidence="7" type="ORF">LTRI10_LOCUS22277</name>
</gene>
<feature type="region of interest" description="Disordered" evidence="6">
    <location>
        <begin position="89"/>
        <end position="112"/>
    </location>
</feature>
<comment type="subcellular location">
    <subcellularLocation>
        <location evidence="1">Nucleus</location>
    </subcellularLocation>
</comment>
<feature type="compositionally biased region" description="Low complexity" evidence="6">
    <location>
        <begin position="27"/>
        <end position="53"/>
    </location>
</feature>
<keyword evidence="2" id="KW-0805">Transcription regulation</keyword>
<evidence type="ECO:0000256" key="5">
    <source>
        <dbReference type="PROSITE-ProRule" id="PRU01191"/>
    </source>
</evidence>
<feature type="region of interest" description="VHIID" evidence="5">
    <location>
        <begin position="219"/>
        <end position="284"/>
    </location>
</feature>
<feature type="region of interest" description="Disordered" evidence="6">
    <location>
        <begin position="15"/>
        <end position="65"/>
    </location>
</feature>
<feature type="region of interest" description="SAW" evidence="5">
    <location>
        <begin position="436"/>
        <end position="515"/>
    </location>
</feature>
<feature type="short sequence motif" description="VHIID" evidence="5">
    <location>
        <begin position="250"/>
        <end position="254"/>
    </location>
</feature>
<dbReference type="GO" id="GO:0005634">
    <property type="term" value="C:nucleus"/>
    <property type="evidence" value="ECO:0007669"/>
    <property type="project" value="UniProtKB-SubCell"/>
</dbReference>
<feature type="compositionally biased region" description="Low complexity" evidence="6">
    <location>
        <begin position="91"/>
        <end position="108"/>
    </location>
</feature>